<dbReference type="InterPro" id="IPR017879">
    <property type="entry name" value="PotA_ATP-bd"/>
</dbReference>
<dbReference type="RefSeq" id="WP_065732418.1">
    <property type="nucleotide sequence ID" value="NZ_CP016428.1"/>
</dbReference>
<reference evidence="11 12" key="1">
    <citation type="submission" date="2016-07" db="EMBL/GenBank/DDBJ databases">
        <title>Complete genome sequence of Bradyrhizobium icense LMTR 13T, a potential inoculant strain isolated from lima bean (Phaseolus lunatus) in Peru.</title>
        <authorList>
            <person name="Ormeno-Orrillo E."/>
            <person name="Duran D."/>
            <person name="Rogel M.A."/>
            <person name="Rey L."/>
            <person name="Imperial J."/>
            <person name="Ruiz-Argueso T."/>
            <person name="Martinez-Romero E."/>
        </authorList>
    </citation>
    <scope>NUCLEOTIDE SEQUENCE [LARGE SCALE GENOMIC DNA]</scope>
    <source>
        <strain evidence="11 12">LMTR 13</strain>
    </source>
</reference>
<evidence type="ECO:0000259" key="10">
    <source>
        <dbReference type="PROSITE" id="PS50893"/>
    </source>
</evidence>
<keyword evidence="7 9" id="KW-0472">Membrane</keyword>
<dbReference type="PROSITE" id="PS00211">
    <property type="entry name" value="ABC_TRANSPORTER_1"/>
    <property type="match status" value="1"/>
</dbReference>
<comment type="catalytic activity">
    <reaction evidence="9">
        <text>ATP + H2O + polyamine-[polyamine-binding protein]Side 1 = ADP + phosphate + polyamineSide 2 + [polyamine-binding protein]Side 1.</text>
        <dbReference type="EC" id="7.6.2.11"/>
    </reaction>
</comment>
<gene>
    <name evidence="9" type="primary">potA</name>
    <name evidence="11" type="ORF">LMTR13_04410</name>
</gene>
<dbReference type="PROSITE" id="PS50893">
    <property type="entry name" value="ABC_TRANSPORTER_2"/>
    <property type="match status" value="1"/>
</dbReference>
<evidence type="ECO:0000256" key="8">
    <source>
        <dbReference type="ARBA" id="ARBA00024722"/>
    </source>
</evidence>
<dbReference type="GO" id="GO:0015594">
    <property type="term" value="F:ABC-type putrescine transporter activity"/>
    <property type="evidence" value="ECO:0007669"/>
    <property type="project" value="InterPro"/>
</dbReference>
<name>A0A1B1URM6_9BRAD</name>
<keyword evidence="5 9" id="KW-0067">ATP-binding</keyword>
<keyword evidence="2 9" id="KW-1003">Cell membrane</keyword>
<dbReference type="GO" id="GO:0005524">
    <property type="term" value="F:ATP binding"/>
    <property type="evidence" value="ECO:0007669"/>
    <property type="project" value="UniProtKB-KW"/>
</dbReference>
<dbReference type="NCBIfam" id="TIGR01187">
    <property type="entry name" value="potA"/>
    <property type="match status" value="1"/>
</dbReference>
<keyword evidence="4 9" id="KW-0547">Nucleotide-binding</keyword>
<dbReference type="KEGG" id="bic:LMTR13_04410"/>
<accession>A0A1B1URM6</accession>
<evidence type="ECO:0000256" key="1">
    <source>
        <dbReference type="ARBA" id="ARBA00022448"/>
    </source>
</evidence>
<dbReference type="InterPro" id="IPR008995">
    <property type="entry name" value="Mo/tungstate-bd_C_term_dom"/>
</dbReference>
<evidence type="ECO:0000256" key="4">
    <source>
        <dbReference type="ARBA" id="ARBA00022741"/>
    </source>
</evidence>
<comment type="function">
    <text evidence="9">Part of the ABC transporter complex PotABCD involved in spermidine/putrescine import. Responsible for energy coupling to the transport system.</text>
</comment>
<keyword evidence="6 9" id="KW-1278">Translocase</keyword>
<dbReference type="InterPro" id="IPR027417">
    <property type="entry name" value="P-loop_NTPase"/>
</dbReference>
<dbReference type="STRING" id="1274631.LMTR13_04410"/>
<evidence type="ECO:0000256" key="7">
    <source>
        <dbReference type="ARBA" id="ARBA00023136"/>
    </source>
</evidence>
<dbReference type="EMBL" id="CP016428">
    <property type="protein sequence ID" value="ANW05288.1"/>
    <property type="molecule type" value="Genomic_DNA"/>
</dbReference>
<dbReference type="GO" id="GO:0043190">
    <property type="term" value="C:ATP-binding cassette (ABC) transporter complex"/>
    <property type="evidence" value="ECO:0007669"/>
    <property type="project" value="InterPro"/>
</dbReference>
<dbReference type="Gene3D" id="3.40.50.300">
    <property type="entry name" value="P-loop containing nucleotide triphosphate hydrolases"/>
    <property type="match status" value="1"/>
</dbReference>
<evidence type="ECO:0000313" key="11">
    <source>
        <dbReference type="EMBL" id="ANW05288.1"/>
    </source>
</evidence>
<dbReference type="PANTHER" id="PTHR42781">
    <property type="entry name" value="SPERMIDINE/PUTRESCINE IMPORT ATP-BINDING PROTEIN POTA"/>
    <property type="match status" value="1"/>
</dbReference>
<evidence type="ECO:0000256" key="9">
    <source>
        <dbReference type="RuleBase" id="RU364083"/>
    </source>
</evidence>
<evidence type="ECO:0000256" key="2">
    <source>
        <dbReference type="ARBA" id="ARBA00022475"/>
    </source>
</evidence>
<organism evidence="11 12">
    <name type="scientific">Bradyrhizobium icense</name>
    <dbReference type="NCBI Taxonomy" id="1274631"/>
    <lineage>
        <taxon>Bacteria</taxon>
        <taxon>Pseudomonadati</taxon>
        <taxon>Pseudomonadota</taxon>
        <taxon>Alphaproteobacteria</taxon>
        <taxon>Hyphomicrobiales</taxon>
        <taxon>Nitrobacteraceae</taxon>
        <taxon>Bradyrhizobium</taxon>
    </lineage>
</organism>
<evidence type="ECO:0000256" key="6">
    <source>
        <dbReference type="ARBA" id="ARBA00022967"/>
    </source>
</evidence>
<dbReference type="InterPro" id="IPR013611">
    <property type="entry name" value="Transp-assoc_OB_typ2"/>
</dbReference>
<dbReference type="InterPro" id="IPR017871">
    <property type="entry name" value="ABC_transporter-like_CS"/>
</dbReference>
<keyword evidence="3" id="KW-0997">Cell inner membrane</keyword>
<comment type="similarity">
    <text evidence="9">Belongs to the ABC transporter superfamily. Spermidine/putrescine importer (TC 3.A.1.11.1) family.</text>
</comment>
<dbReference type="GO" id="GO:0016887">
    <property type="term" value="F:ATP hydrolysis activity"/>
    <property type="evidence" value="ECO:0007669"/>
    <property type="project" value="InterPro"/>
</dbReference>
<dbReference type="SUPFAM" id="SSF52540">
    <property type="entry name" value="P-loop containing nucleoside triphosphate hydrolases"/>
    <property type="match status" value="1"/>
</dbReference>
<keyword evidence="12" id="KW-1185">Reference proteome</keyword>
<dbReference type="InterPro" id="IPR005893">
    <property type="entry name" value="PotA-like"/>
</dbReference>
<dbReference type="Proteomes" id="UP000092839">
    <property type="component" value="Chromosome"/>
</dbReference>
<proteinExistence type="inferred from homology"/>
<dbReference type="InterPro" id="IPR003439">
    <property type="entry name" value="ABC_transporter-like_ATP-bd"/>
</dbReference>
<comment type="function">
    <text evidence="8">Involved in beta-(1--&gt;2)glucan export. Transmembrane domains (TMD) form a pore in the inner membrane and the ATP-binding domain (NBD) is responsible for energy generation.</text>
</comment>
<evidence type="ECO:0000256" key="3">
    <source>
        <dbReference type="ARBA" id="ARBA00022519"/>
    </source>
</evidence>
<feature type="domain" description="ABC transporter" evidence="10">
    <location>
        <begin position="26"/>
        <end position="256"/>
    </location>
</feature>
<sequence length="388" mass="42123">MSGQSPEIDAAKINTAPTAAADMPLLRVEGVSKAFGDFRAVDRLSLDIKAGEFFALLGPSGCGKTTLLRMLAGFETPDEGRILLGGRDIAPVLPHDRPVNMMFQNYALFPHLSVRDNIAFGLKRAGMARAAIDTRVGEMVALVKLEGMEKRRPDQLSGGQKQRVALARSLARRPKVLLLDEPLAALDKKLREGTQLELMELQRRLGMTFIVVTHDQEEAMTMANRIGVMDAGRLEQVATPRDLYEAPASRWVAQFVGDVNLFDGEVTSREGHRLTIATRDGGTIVVAEPRDPAGKTEVSVAIRPEKVKLSRRGPASDAVNAQAINRLEGVVTDVSYLGGSTVYKIKLDSGAALRSSIANTARLDLDTLSAGQRVVAWFTPDDCVVLER</sequence>
<dbReference type="CDD" id="cd03300">
    <property type="entry name" value="ABC_PotA_N"/>
    <property type="match status" value="1"/>
</dbReference>
<dbReference type="InterPro" id="IPR050093">
    <property type="entry name" value="ABC_SmlMolc_Importer"/>
</dbReference>
<dbReference type="SUPFAM" id="SSF50331">
    <property type="entry name" value="MOP-like"/>
    <property type="match status" value="1"/>
</dbReference>
<evidence type="ECO:0000313" key="12">
    <source>
        <dbReference type="Proteomes" id="UP000092839"/>
    </source>
</evidence>
<keyword evidence="1 9" id="KW-0813">Transport</keyword>
<comment type="subunit">
    <text evidence="9">The complex is composed of two ATP-binding proteins (PotA), two transmembrane proteins (PotB and PotC) and a solute-binding protein (PotD).</text>
</comment>
<dbReference type="OrthoDB" id="9802264at2"/>
<dbReference type="Pfam" id="PF00005">
    <property type="entry name" value="ABC_tran"/>
    <property type="match status" value="1"/>
</dbReference>
<dbReference type="EC" id="7.6.2.11" evidence="9"/>
<dbReference type="AlphaFoldDB" id="A0A1B1URM6"/>
<dbReference type="PANTHER" id="PTHR42781:SF5">
    <property type="entry name" value="PUTRESCINE TRANSPORT ATP-BINDING PROTEIN POTG"/>
    <property type="match status" value="1"/>
</dbReference>
<dbReference type="Gene3D" id="2.40.50.100">
    <property type="match status" value="1"/>
</dbReference>
<evidence type="ECO:0000256" key="5">
    <source>
        <dbReference type="ARBA" id="ARBA00022840"/>
    </source>
</evidence>
<dbReference type="Pfam" id="PF08402">
    <property type="entry name" value="TOBE_2"/>
    <property type="match status" value="1"/>
</dbReference>
<dbReference type="SMART" id="SM00382">
    <property type="entry name" value="AAA"/>
    <property type="match status" value="1"/>
</dbReference>
<dbReference type="InterPro" id="IPR003593">
    <property type="entry name" value="AAA+_ATPase"/>
</dbReference>
<dbReference type="FunFam" id="3.40.50.300:FF:000133">
    <property type="entry name" value="Spermidine/putrescine import ATP-binding protein PotA"/>
    <property type="match status" value="1"/>
</dbReference>
<protein>
    <recommendedName>
        <fullName evidence="9">Spermidine/putrescine import ATP-binding protein PotA</fullName>
        <ecNumber evidence="9">7.6.2.11</ecNumber>
    </recommendedName>
</protein>